<keyword evidence="2" id="KW-1185">Reference proteome</keyword>
<organism evidence="1 2">
    <name type="scientific">Teladorsagia circumcincta</name>
    <name type="common">Brown stomach worm</name>
    <name type="synonym">Ostertagia circumcincta</name>
    <dbReference type="NCBI Taxonomy" id="45464"/>
    <lineage>
        <taxon>Eukaryota</taxon>
        <taxon>Metazoa</taxon>
        <taxon>Ecdysozoa</taxon>
        <taxon>Nematoda</taxon>
        <taxon>Chromadorea</taxon>
        <taxon>Rhabditida</taxon>
        <taxon>Rhabditina</taxon>
        <taxon>Rhabditomorpha</taxon>
        <taxon>Strongyloidea</taxon>
        <taxon>Trichostrongylidae</taxon>
        <taxon>Teladorsagia</taxon>
    </lineage>
</organism>
<gene>
    <name evidence="1" type="ORF">TELCIR_15264</name>
</gene>
<dbReference type="EMBL" id="KZ351234">
    <property type="protein sequence ID" value="PIO63150.1"/>
    <property type="molecule type" value="Genomic_DNA"/>
</dbReference>
<dbReference type="OrthoDB" id="10592158at2759"/>
<dbReference type="AlphaFoldDB" id="A0A2G9U0X9"/>
<reference evidence="1 2" key="1">
    <citation type="submission" date="2015-09" db="EMBL/GenBank/DDBJ databases">
        <title>Draft genome of the parasitic nematode Teladorsagia circumcincta isolate WARC Sus (inbred).</title>
        <authorList>
            <person name="Mitreva M."/>
        </authorList>
    </citation>
    <scope>NUCLEOTIDE SEQUENCE [LARGE SCALE GENOMIC DNA]</scope>
    <source>
        <strain evidence="1 2">S</strain>
    </source>
</reference>
<name>A0A2G9U0X9_TELCI</name>
<protein>
    <submittedName>
        <fullName evidence="1">Uncharacterized protein</fullName>
    </submittedName>
</protein>
<proteinExistence type="predicted"/>
<evidence type="ECO:0000313" key="2">
    <source>
        <dbReference type="Proteomes" id="UP000230423"/>
    </source>
</evidence>
<accession>A0A2G9U0X9</accession>
<evidence type="ECO:0000313" key="1">
    <source>
        <dbReference type="EMBL" id="PIO63150.1"/>
    </source>
</evidence>
<sequence length="124" mass="13742">MDVVCRGHKFAPTKRWPVDYLVVACQATSTVDSVAAFRSRHFTMGAFSVKSSAARIVLMCHRRSAVYSHPDVTTRKINHHGVPCQKRSYAEIQEHFHVGDMVNVFYGHGCSTVKSSASMAATKV</sequence>
<dbReference type="Proteomes" id="UP000230423">
    <property type="component" value="Unassembled WGS sequence"/>
</dbReference>